<keyword evidence="2 5" id="KW-0812">Transmembrane</keyword>
<evidence type="ECO:0000256" key="5">
    <source>
        <dbReference type="SAM" id="Phobius"/>
    </source>
</evidence>
<feature type="transmembrane region" description="Helical" evidence="5">
    <location>
        <begin position="95"/>
        <end position="114"/>
    </location>
</feature>
<reference evidence="7 8" key="1">
    <citation type="submission" date="2020-07" db="EMBL/GenBank/DDBJ databases">
        <title>Halosimplex litoreum sp. nov. and Halosimplex rubrum sp. nov., isolated from different salt environments.</title>
        <authorList>
            <person name="Cui H."/>
        </authorList>
    </citation>
    <scope>NUCLEOTIDE SEQUENCE [LARGE SCALE GENOMIC DNA]</scope>
    <source>
        <strain evidence="7 8">R2</strain>
    </source>
</reference>
<feature type="transmembrane region" description="Helical" evidence="5">
    <location>
        <begin position="69"/>
        <end position="89"/>
    </location>
</feature>
<dbReference type="EMBL" id="CP058909">
    <property type="protein sequence ID" value="QLH80720.1"/>
    <property type="molecule type" value="Genomic_DNA"/>
</dbReference>
<evidence type="ECO:0000256" key="1">
    <source>
        <dbReference type="ARBA" id="ARBA00004370"/>
    </source>
</evidence>
<sequence length="188" mass="20242">MQTPVEFVVDLASETVNELGAALTEAVPRLAMAIVFVSLAYVAIKVVLSVVRRFFRGIYPGEQELIAQLWVTIVGVFCWFGAALVLLNILGLGAIAASLGTATGFLALGVSYALSSMIEDAVAGVYLLRDPDFNPGDRVTTQSMTGTVRAIELRKSRFELDNGETVVLANRDVEKRWTKEGDSDVDAA</sequence>
<name>A0A7D5PDC3_9EURY</name>
<proteinExistence type="predicted"/>
<dbReference type="RefSeq" id="WP_179920542.1">
    <property type="nucleotide sequence ID" value="NZ_CP058909.1"/>
</dbReference>
<dbReference type="GeneID" id="56081585"/>
<dbReference type="GO" id="GO:0008381">
    <property type="term" value="F:mechanosensitive monoatomic ion channel activity"/>
    <property type="evidence" value="ECO:0007669"/>
    <property type="project" value="InterPro"/>
</dbReference>
<dbReference type="InterPro" id="IPR010920">
    <property type="entry name" value="LSM_dom_sf"/>
</dbReference>
<dbReference type="PANTHER" id="PTHR30221">
    <property type="entry name" value="SMALL-CONDUCTANCE MECHANOSENSITIVE CHANNEL"/>
    <property type="match status" value="1"/>
</dbReference>
<dbReference type="SUPFAM" id="SSF50182">
    <property type="entry name" value="Sm-like ribonucleoproteins"/>
    <property type="match status" value="1"/>
</dbReference>
<comment type="subcellular location">
    <subcellularLocation>
        <location evidence="1">Membrane</location>
    </subcellularLocation>
</comment>
<dbReference type="InterPro" id="IPR006685">
    <property type="entry name" value="MscS_channel_2nd"/>
</dbReference>
<accession>A0A7D5PDC3</accession>
<dbReference type="OrthoDB" id="252961at2157"/>
<protein>
    <submittedName>
        <fullName evidence="7">Mechanosensitive ion channel</fullName>
    </submittedName>
</protein>
<dbReference type="Gene3D" id="1.10.287.1260">
    <property type="match status" value="1"/>
</dbReference>
<keyword evidence="3 5" id="KW-1133">Transmembrane helix</keyword>
<dbReference type="KEGG" id="hpel:HZS54_03310"/>
<dbReference type="AlphaFoldDB" id="A0A7D5PDC3"/>
<keyword evidence="8" id="KW-1185">Reference proteome</keyword>
<dbReference type="InterPro" id="IPR023408">
    <property type="entry name" value="MscS_beta-dom_sf"/>
</dbReference>
<evidence type="ECO:0000313" key="8">
    <source>
        <dbReference type="Proteomes" id="UP000509346"/>
    </source>
</evidence>
<feature type="transmembrane region" description="Helical" evidence="5">
    <location>
        <begin position="30"/>
        <end position="48"/>
    </location>
</feature>
<dbReference type="PANTHER" id="PTHR30221:SF1">
    <property type="entry name" value="SMALL-CONDUCTANCE MECHANOSENSITIVE CHANNEL"/>
    <property type="match status" value="1"/>
</dbReference>
<dbReference type="Pfam" id="PF00924">
    <property type="entry name" value="MS_channel_2nd"/>
    <property type="match status" value="1"/>
</dbReference>
<keyword evidence="4 5" id="KW-0472">Membrane</keyword>
<evidence type="ECO:0000256" key="2">
    <source>
        <dbReference type="ARBA" id="ARBA00022692"/>
    </source>
</evidence>
<evidence type="ECO:0000256" key="3">
    <source>
        <dbReference type="ARBA" id="ARBA00022989"/>
    </source>
</evidence>
<feature type="domain" description="Mechanosensitive ion channel MscS" evidence="6">
    <location>
        <begin position="117"/>
        <end position="172"/>
    </location>
</feature>
<dbReference type="Gene3D" id="2.30.30.60">
    <property type="match status" value="1"/>
</dbReference>
<evidence type="ECO:0000259" key="6">
    <source>
        <dbReference type="Pfam" id="PF00924"/>
    </source>
</evidence>
<gene>
    <name evidence="7" type="ORF">HZS54_03310</name>
</gene>
<evidence type="ECO:0000256" key="4">
    <source>
        <dbReference type="ARBA" id="ARBA00023136"/>
    </source>
</evidence>
<dbReference type="Proteomes" id="UP000509346">
    <property type="component" value="Chromosome"/>
</dbReference>
<evidence type="ECO:0000313" key="7">
    <source>
        <dbReference type="EMBL" id="QLH80720.1"/>
    </source>
</evidence>
<organism evidence="7 8">
    <name type="scientific">Halosimplex pelagicum</name>
    <dbReference type="NCBI Taxonomy" id="869886"/>
    <lineage>
        <taxon>Archaea</taxon>
        <taxon>Methanobacteriati</taxon>
        <taxon>Methanobacteriota</taxon>
        <taxon>Stenosarchaea group</taxon>
        <taxon>Halobacteria</taxon>
        <taxon>Halobacteriales</taxon>
        <taxon>Haloarculaceae</taxon>
        <taxon>Halosimplex</taxon>
    </lineage>
</organism>
<dbReference type="InterPro" id="IPR045275">
    <property type="entry name" value="MscS_archaea/bacteria_type"/>
</dbReference>
<dbReference type="GO" id="GO:0016020">
    <property type="term" value="C:membrane"/>
    <property type="evidence" value="ECO:0007669"/>
    <property type="project" value="UniProtKB-SubCell"/>
</dbReference>